<dbReference type="EMBL" id="JADNYJ010000031">
    <property type="protein sequence ID" value="KAF8903294.1"/>
    <property type="molecule type" value="Genomic_DNA"/>
</dbReference>
<feature type="compositionally biased region" description="Basic and acidic residues" evidence="1">
    <location>
        <begin position="43"/>
        <end position="78"/>
    </location>
</feature>
<dbReference type="Proteomes" id="UP000724874">
    <property type="component" value="Unassembled WGS sequence"/>
</dbReference>
<keyword evidence="3" id="KW-1185">Reference proteome</keyword>
<evidence type="ECO:0000313" key="3">
    <source>
        <dbReference type="Proteomes" id="UP000724874"/>
    </source>
</evidence>
<feature type="compositionally biased region" description="Polar residues" evidence="1">
    <location>
        <begin position="1"/>
        <end position="16"/>
    </location>
</feature>
<comment type="caution">
    <text evidence="2">The sequence shown here is derived from an EMBL/GenBank/DDBJ whole genome shotgun (WGS) entry which is preliminary data.</text>
</comment>
<dbReference type="AlphaFoldDB" id="A0A9P5TPI1"/>
<evidence type="ECO:0000256" key="1">
    <source>
        <dbReference type="SAM" id="MobiDB-lite"/>
    </source>
</evidence>
<reference evidence="2" key="1">
    <citation type="submission" date="2020-11" db="EMBL/GenBank/DDBJ databases">
        <authorList>
            <consortium name="DOE Joint Genome Institute"/>
            <person name="Ahrendt S."/>
            <person name="Riley R."/>
            <person name="Andreopoulos W."/>
            <person name="LaButti K."/>
            <person name="Pangilinan J."/>
            <person name="Ruiz-duenas F.J."/>
            <person name="Barrasa J.M."/>
            <person name="Sanchez-Garcia M."/>
            <person name="Camarero S."/>
            <person name="Miyauchi S."/>
            <person name="Serrano A."/>
            <person name="Linde D."/>
            <person name="Babiker R."/>
            <person name="Drula E."/>
            <person name="Ayuso-Fernandez I."/>
            <person name="Pacheco R."/>
            <person name="Padilla G."/>
            <person name="Ferreira P."/>
            <person name="Barriuso J."/>
            <person name="Kellner H."/>
            <person name="Castanera R."/>
            <person name="Alfaro M."/>
            <person name="Ramirez L."/>
            <person name="Pisabarro A.G."/>
            <person name="Kuo A."/>
            <person name="Tritt A."/>
            <person name="Lipzen A."/>
            <person name="He G."/>
            <person name="Yan M."/>
            <person name="Ng V."/>
            <person name="Cullen D."/>
            <person name="Martin F."/>
            <person name="Rosso M.-N."/>
            <person name="Henrissat B."/>
            <person name="Hibbett D."/>
            <person name="Martinez A.T."/>
            <person name="Grigoriev I.V."/>
        </authorList>
    </citation>
    <scope>NUCLEOTIDE SEQUENCE</scope>
    <source>
        <strain evidence="2">AH 44721</strain>
    </source>
</reference>
<accession>A0A9P5TPI1</accession>
<protein>
    <submittedName>
        <fullName evidence="2">Uncharacterized protein</fullName>
    </submittedName>
</protein>
<gene>
    <name evidence="2" type="ORF">CPB84DRAFT_1774445</name>
</gene>
<feature type="region of interest" description="Disordered" evidence="1">
    <location>
        <begin position="1"/>
        <end position="78"/>
    </location>
</feature>
<name>A0A9P5TPI1_GYMJU</name>
<dbReference type="OrthoDB" id="3143642at2759"/>
<sequence>MSNIQSKVCVSGTNSPPLEATGEDKPMGLASVTNPSINAGHVSDSEQRKGYFPESFAKDDKREEKKGESMAMEMEKAG</sequence>
<proteinExistence type="predicted"/>
<evidence type="ECO:0000313" key="2">
    <source>
        <dbReference type="EMBL" id="KAF8903294.1"/>
    </source>
</evidence>
<organism evidence="2 3">
    <name type="scientific">Gymnopilus junonius</name>
    <name type="common">Spectacular rustgill mushroom</name>
    <name type="synonym">Gymnopilus spectabilis subsp. junonius</name>
    <dbReference type="NCBI Taxonomy" id="109634"/>
    <lineage>
        <taxon>Eukaryota</taxon>
        <taxon>Fungi</taxon>
        <taxon>Dikarya</taxon>
        <taxon>Basidiomycota</taxon>
        <taxon>Agaricomycotina</taxon>
        <taxon>Agaricomycetes</taxon>
        <taxon>Agaricomycetidae</taxon>
        <taxon>Agaricales</taxon>
        <taxon>Agaricineae</taxon>
        <taxon>Hymenogastraceae</taxon>
        <taxon>Gymnopilus</taxon>
    </lineage>
</organism>